<dbReference type="RefSeq" id="WP_274455209.1">
    <property type="nucleotide sequence ID" value="NZ_CP067097.1"/>
</dbReference>
<organism evidence="1 2">
    <name type="scientific">Alicyclobacillus cycloheptanicus</name>
    <dbReference type="NCBI Taxonomy" id="1457"/>
    <lineage>
        <taxon>Bacteria</taxon>
        <taxon>Bacillati</taxon>
        <taxon>Bacillota</taxon>
        <taxon>Bacilli</taxon>
        <taxon>Bacillales</taxon>
        <taxon>Alicyclobacillaceae</taxon>
        <taxon>Alicyclobacillus</taxon>
    </lineage>
</organism>
<name>A0ABT9XEU8_9BACL</name>
<dbReference type="EMBL" id="JAUSTP010000002">
    <property type="protein sequence ID" value="MDQ0188818.1"/>
    <property type="molecule type" value="Genomic_DNA"/>
</dbReference>
<keyword evidence="2" id="KW-1185">Reference proteome</keyword>
<sequence length="82" mass="8823">MPSLIAIGTIMQNTPQQNAGVFLGEGNVGGWDCNRKMSQAYAGTWGFFNALPIQVNVNIDNFELIDGTIFDSDWKGAQAANA</sequence>
<gene>
    <name evidence="1" type="ORF">J2S03_000630</name>
</gene>
<dbReference type="Proteomes" id="UP001232973">
    <property type="component" value="Unassembled WGS sequence"/>
</dbReference>
<accession>A0ABT9XEU8</accession>
<evidence type="ECO:0008006" key="3">
    <source>
        <dbReference type="Google" id="ProtNLM"/>
    </source>
</evidence>
<reference evidence="1 2" key="1">
    <citation type="submission" date="2023-07" db="EMBL/GenBank/DDBJ databases">
        <title>Genomic Encyclopedia of Type Strains, Phase IV (KMG-IV): sequencing the most valuable type-strain genomes for metagenomic binning, comparative biology and taxonomic classification.</title>
        <authorList>
            <person name="Goeker M."/>
        </authorList>
    </citation>
    <scope>NUCLEOTIDE SEQUENCE [LARGE SCALE GENOMIC DNA]</scope>
    <source>
        <strain evidence="1 2">DSM 4006</strain>
    </source>
</reference>
<comment type="caution">
    <text evidence="1">The sequence shown here is derived from an EMBL/GenBank/DDBJ whole genome shotgun (WGS) entry which is preliminary data.</text>
</comment>
<proteinExistence type="predicted"/>
<evidence type="ECO:0000313" key="1">
    <source>
        <dbReference type="EMBL" id="MDQ0188818.1"/>
    </source>
</evidence>
<protein>
    <recommendedName>
        <fullName evidence="3">Spore germination protein gerPA/gerPF</fullName>
    </recommendedName>
</protein>
<evidence type="ECO:0000313" key="2">
    <source>
        <dbReference type="Proteomes" id="UP001232973"/>
    </source>
</evidence>